<reference evidence="5" key="1">
    <citation type="submission" date="2009-09" db="EMBL/GenBank/DDBJ databases">
        <title>The complete genome of Nakamurella multipartita DSM 44233.</title>
        <authorList>
            <consortium name="US DOE Joint Genome Institute (JGI-PGF)"/>
            <person name="Lucas S."/>
            <person name="Copeland A."/>
            <person name="Lapidus A."/>
            <person name="Glavina del Rio T."/>
            <person name="Dalin E."/>
            <person name="Tice H."/>
            <person name="Bruce D."/>
            <person name="Goodwin L."/>
            <person name="Pitluck S."/>
            <person name="Kyrpides N."/>
            <person name="Mavromatis K."/>
            <person name="Ivanova N."/>
            <person name="Ovchinnikova G."/>
            <person name="Sims D."/>
            <person name="Meincke L."/>
            <person name="Brettin T."/>
            <person name="Detter J.C."/>
            <person name="Han C."/>
            <person name="Larimer F."/>
            <person name="Land M."/>
            <person name="Hauser L."/>
            <person name="Markowitz V."/>
            <person name="Cheng J.-F."/>
            <person name="Hugenholtz P."/>
            <person name="Woyke T."/>
            <person name="Wu D."/>
            <person name="Klenk H.-P."/>
            <person name="Eisen J.A."/>
        </authorList>
    </citation>
    <scope>NUCLEOTIDE SEQUENCE [LARGE SCALE GENOMIC DNA]</scope>
    <source>
        <strain evidence="5">ATCC 700099 / DSM 44233 / CIP 104796 / JCM 9543 / NBRC 105858 / Y-104</strain>
    </source>
</reference>
<keyword evidence="5" id="KW-1185">Reference proteome</keyword>
<dbReference type="Gene3D" id="3.30.70.270">
    <property type="match status" value="1"/>
</dbReference>
<dbReference type="GO" id="GO:0000166">
    <property type="term" value="F:nucleotide binding"/>
    <property type="evidence" value="ECO:0007669"/>
    <property type="project" value="UniProtKB-KW"/>
</dbReference>
<dbReference type="GO" id="GO:0051607">
    <property type="term" value="P:defense response to virus"/>
    <property type="evidence" value="ECO:0007669"/>
    <property type="project" value="UniProtKB-KW"/>
</dbReference>
<protein>
    <recommendedName>
        <fullName evidence="3">Cas10/Cmr2 second palm domain-containing protein</fullName>
    </recommendedName>
</protein>
<evidence type="ECO:0000256" key="1">
    <source>
        <dbReference type="ARBA" id="ARBA00022741"/>
    </source>
</evidence>
<keyword evidence="1" id="KW-0547">Nucleotide-binding</keyword>
<evidence type="ECO:0000256" key="2">
    <source>
        <dbReference type="ARBA" id="ARBA00023118"/>
    </source>
</evidence>
<dbReference type="OrthoDB" id="3715807at2"/>
<gene>
    <name evidence="4" type="ordered locus">Namu_1225</name>
</gene>
<evidence type="ECO:0000313" key="4">
    <source>
        <dbReference type="EMBL" id="ACV77630.1"/>
    </source>
</evidence>
<evidence type="ECO:0000259" key="3">
    <source>
        <dbReference type="Pfam" id="PF22335"/>
    </source>
</evidence>
<dbReference type="KEGG" id="nml:Namu_1225"/>
<accession>C8XDG6</accession>
<dbReference type="RefSeq" id="WP_015746542.1">
    <property type="nucleotide sequence ID" value="NC_013235.1"/>
</dbReference>
<name>C8XDG6_NAKMY</name>
<feature type="domain" description="Cas10/Cmr2 second palm" evidence="3">
    <location>
        <begin position="214"/>
        <end position="367"/>
    </location>
</feature>
<dbReference type="EMBL" id="CP001737">
    <property type="protein sequence ID" value="ACV77630.1"/>
    <property type="molecule type" value="Genomic_DNA"/>
</dbReference>
<dbReference type="AlphaFoldDB" id="C8XDG6"/>
<keyword evidence="2" id="KW-0051">Antiviral defense</keyword>
<dbReference type="Proteomes" id="UP000002218">
    <property type="component" value="Chromosome"/>
</dbReference>
<dbReference type="HOGENOM" id="CLU_539483_0_0_11"/>
<dbReference type="InterPro" id="IPR054767">
    <property type="entry name" value="Cas10-Cmr2_palm2"/>
</dbReference>
<organism evidence="4 5">
    <name type="scientific">Nakamurella multipartita (strain ATCC 700099 / DSM 44233 / CIP 104796 / JCM 9543 / NBRC 105858 / Y-104)</name>
    <name type="common">Microsphaera multipartita</name>
    <dbReference type="NCBI Taxonomy" id="479431"/>
    <lineage>
        <taxon>Bacteria</taxon>
        <taxon>Bacillati</taxon>
        <taxon>Actinomycetota</taxon>
        <taxon>Actinomycetes</taxon>
        <taxon>Nakamurellales</taxon>
        <taxon>Nakamurellaceae</taxon>
        <taxon>Nakamurella</taxon>
    </lineage>
</organism>
<proteinExistence type="predicted"/>
<dbReference type="InParanoid" id="C8XDG6"/>
<dbReference type="Pfam" id="PF22335">
    <property type="entry name" value="Cas10-Cmr2_palm2"/>
    <property type="match status" value="1"/>
</dbReference>
<evidence type="ECO:0000313" key="5">
    <source>
        <dbReference type="Proteomes" id="UP000002218"/>
    </source>
</evidence>
<sequence length="505" mass="53726">MTQTYVVVAAVRIQTWLARTPRLSLIRGASRALREVTLASTISDLLKAEGLAGFAEVDSDAGDVDGLIVVRTDESVADRVRAVIGGHVQWELPGLEWSSWQGPAATVLDALNLARDGELLIPELIGVPFAQQCQQCRAEVATEQIVIEKVEGSTWCGADCRRRFRTGHAGHSGAHRESMRIPGASFGPGFAELATVVGLPEARATSYLGKQNHLAVIAADGNAIGDLFNHISDLITANGAALDVRTRAVSMMDGATKDALRAAADAITDPAGKAAVEPHFVGGDDVLVSVPAPLAWSFVIALTSAFEAAFKSAFESAFGQDIRQWSDLRQLVQGTSLGVGICFAHLSHPFSSGQAWAHRAMKAAKKQVEGTCAAVSWVDLTAENTLPPKRHRTASDLNSLRDGVRVTPADVLLELPTSARAALATIVENGLAADAKSGDGRRRAVVKLADYAHRNNQPQLGRWLAETGDHELVLRELSNGLSLARWWPGASRPDHALAPVDGTPE</sequence>
<reference evidence="4 5" key="2">
    <citation type="journal article" date="2010" name="Stand. Genomic Sci.">
        <title>Complete genome sequence of Nakamurella multipartita type strain (Y-104).</title>
        <authorList>
            <person name="Tice H."/>
            <person name="Mayilraj S."/>
            <person name="Sims D."/>
            <person name="Lapidus A."/>
            <person name="Nolan M."/>
            <person name="Lucas S."/>
            <person name="Glavina Del Rio T."/>
            <person name="Copeland A."/>
            <person name="Cheng J.F."/>
            <person name="Meincke L."/>
            <person name="Bruce D."/>
            <person name="Goodwin L."/>
            <person name="Pitluck S."/>
            <person name="Ivanova N."/>
            <person name="Mavromatis K."/>
            <person name="Ovchinnikova G."/>
            <person name="Pati A."/>
            <person name="Chen A."/>
            <person name="Palaniappan K."/>
            <person name="Land M."/>
            <person name="Hauser L."/>
            <person name="Chang Y.J."/>
            <person name="Jeffries C.D."/>
            <person name="Detter J.C."/>
            <person name="Brettin T."/>
            <person name="Rohde M."/>
            <person name="Goker M."/>
            <person name="Bristow J."/>
            <person name="Eisen J.A."/>
            <person name="Markowitz V."/>
            <person name="Hugenholtz P."/>
            <person name="Kyrpides N.C."/>
            <person name="Klenk H.P."/>
            <person name="Chen F."/>
        </authorList>
    </citation>
    <scope>NUCLEOTIDE SEQUENCE [LARGE SCALE GENOMIC DNA]</scope>
    <source>
        <strain evidence="5">ATCC 700099 / DSM 44233 / CIP 104796 / JCM 9543 / NBRC 105858 / Y-104</strain>
    </source>
</reference>
<dbReference type="InterPro" id="IPR043128">
    <property type="entry name" value="Rev_trsase/Diguanyl_cyclase"/>
</dbReference>
<dbReference type="eggNOG" id="COG1353">
    <property type="taxonomic scope" value="Bacteria"/>
</dbReference>
<dbReference type="STRING" id="479431.Namu_1225"/>